<dbReference type="EMBL" id="CVQI01004558">
    <property type="protein sequence ID" value="CRK13987.1"/>
    <property type="molecule type" value="Genomic_DNA"/>
</dbReference>
<dbReference type="EMBL" id="CVQH01000669">
    <property type="protein sequence ID" value="CRJ88376.1"/>
    <property type="molecule type" value="Genomic_DNA"/>
</dbReference>
<evidence type="ECO:0000313" key="7">
    <source>
        <dbReference type="Proteomes" id="UP000045706"/>
    </source>
</evidence>
<dbReference type="InterPro" id="IPR039697">
    <property type="entry name" value="Alcohol_dehydrogenase_Fe"/>
</dbReference>
<evidence type="ECO:0000313" key="6">
    <source>
        <dbReference type="Proteomes" id="UP000044602"/>
    </source>
</evidence>
<dbReference type="STRING" id="100787.A0A0G4KW56"/>
<accession>A0A0G4KW56</accession>
<gene>
    <name evidence="4" type="ORF">BN1708_009257</name>
    <name evidence="5" type="ORF">BN1723_010200</name>
</gene>
<dbReference type="GO" id="GO:0005739">
    <property type="term" value="C:mitochondrion"/>
    <property type="evidence" value="ECO:0007669"/>
    <property type="project" value="TreeGrafter"/>
</dbReference>
<dbReference type="GO" id="GO:0046872">
    <property type="term" value="F:metal ion binding"/>
    <property type="evidence" value="ECO:0007669"/>
    <property type="project" value="InterPro"/>
</dbReference>
<dbReference type="Pfam" id="PF00465">
    <property type="entry name" value="Fe-ADH"/>
    <property type="match status" value="1"/>
</dbReference>
<dbReference type="InterPro" id="IPR001670">
    <property type="entry name" value="ADH_Fe/GldA"/>
</dbReference>
<dbReference type="Gene3D" id="1.20.1090.10">
    <property type="entry name" value="Dehydroquinate synthase-like - alpha domain"/>
    <property type="match status" value="1"/>
</dbReference>
<dbReference type="PANTHER" id="PTHR11496:SF107">
    <property type="entry name" value="ALCOHOL DEHYDROGENASE, PUTATIVE (AFU_ORTHOLOGUE AFUA_1G06800)-RELATED"/>
    <property type="match status" value="1"/>
</dbReference>
<keyword evidence="1" id="KW-0560">Oxidoreductase</keyword>
<evidence type="ECO:0000259" key="2">
    <source>
        <dbReference type="Pfam" id="PF00465"/>
    </source>
</evidence>
<evidence type="ECO:0000256" key="1">
    <source>
        <dbReference type="ARBA" id="ARBA00023002"/>
    </source>
</evidence>
<organism evidence="5 7">
    <name type="scientific">Verticillium longisporum</name>
    <name type="common">Verticillium dahliae var. longisporum</name>
    <dbReference type="NCBI Taxonomy" id="100787"/>
    <lineage>
        <taxon>Eukaryota</taxon>
        <taxon>Fungi</taxon>
        <taxon>Dikarya</taxon>
        <taxon>Ascomycota</taxon>
        <taxon>Pezizomycotina</taxon>
        <taxon>Sordariomycetes</taxon>
        <taxon>Hypocreomycetidae</taxon>
        <taxon>Glomerellales</taxon>
        <taxon>Plectosphaerellaceae</taxon>
        <taxon>Verticillium</taxon>
    </lineage>
</organism>
<feature type="non-terminal residue" evidence="5">
    <location>
        <position position="407"/>
    </location>
</feature>
<name>A0A0G4KW56_VERLO</name>
<dbReference type="SUPFAM" id="SSF56796">
    <property type="entry name" value="Dehydroquinate synthase-like"/>
    <property type="match status" value="1"/>
</dbReference>
<feature type="domain" description="Alcohol dehydrogenase iron-type/glycerol dehydrogenase GldA" evidence="2">
    <location>
        <begin position="40"/>
        <end position="191"/>
    </location>
</feature>
<evidence type="ECO:0000313" key="5">
    <source>
        <dbReference type="EMBL" id="CRK13987.1"/>
    </source>
</evidence>
<dbReference type="Proteomes" id="UP000044602">
    <property type="component" value="Unassembled WGS sequence"/>
</dbReference>
<dbReference type="CDD" id="cd08192">
    <property type="entry name" value="MAR-like"/>
    <property type="match status" value="1"/>
</dbReference>
<reference evidence="6 7" key="1">
    <citation type="submission" date="2015-05" db="EMBL/GenBank/DDBJ databases">
        <authorList>
            <person name="Fogelqvist Johan"/>
        </authorList>
    </citation>
    <scope>NUCLEOTIDE SEQUENCE [LARGE SCALE GENOMIC DNA]</scope>
    <source>
        <strain evidence="4">VL1</strain>
        <strain evidence="5">VL2</strain>
    </source>
</reference>
<dbReference type="Pfam" id="PF25137">
    <property type="entry name" value="ADH_Fe_C"/>
    <property type="match status" value="1"/>
</dbReference>
<feature type="domain" description="Fe-containing alcohol dehydrogenase-like C-terminal" evidence="3">
    <location>
        <begin position="204"/>
        <end position="402"/>
    </location>
</feature>
<dbReference type="Proteomes" id="UP000045706">
    <property type="component" value="Unassembled WGS sequence"/>
</dbReference>
<dbReference type="InterPro" id="IPR056798">
    <property type="entry name" value="ADH_Fe_C"/>
</dbReference>
<keyword evidence="6" id="KW-1185">Reference proteome</keyword>
<dbReference type="PANTHER" id="PTHR11496">
    <property type="entry name" value="ALCOHOL DEHYDROGENASE"/>
    <property type="match status" value="1"/>
</dbReference>
<sequence length="407" mass="43982">MATWFSSETSHPAFDIKSTPTVSYGLPFPEACAVHVNGNLSSHRVYIIASASLTRNTDALDRLKKALGDRVAGVHVGIGSHTPIQELVPIIAEAKDLGVDCLVTLGAGSITDGAKLIRFALANKVYSVADICSIRGERPHNWIQPSIPLICIPTTLSGGEYQAIAGATEEKKQQKMVFDPIRDPDLVIQDPELCTTTPERIWLSTGIRAVDHCVETLCSLLSNEEADTWAKRGLERLAGALLKCKQDPKDLEARHQCQTGVVEAMRAVSCGVPLGGSHAIGHQLGPLGVSHGETSCILLPAVCSFNSQEPINVEKQAVVTQILRESQIISEMLASEDVDQSKADLATILDIYLRNLGMPRTLDDVGFNPNKLDMLVTNSLTDHWITTNAIPITKESQVREILAMVTG</sequence>
<dbReference type="GO" id="GO:0004022">
    <property type="term" value="F:alcohol dehydrogenase (NAD+) activity"/>
    <property type="evidence" value="ECO:0007669"/>
    <property type="project" value="TreeGrafter"/>
</dbReference>
<proteinExistence type="predicted"/>
<evidence type="ECO:0000313" key="4">
    <source>
        <dbReference type="EMBL" id="CRJ88376.1"/>
    </source>
</evidence>
<dbReference type="AlphaFoldDB" id="A0A0G4KW56"/>
<protein>
    <submittedName>
        <fullName evidence="5">Uncharacterized protein</fullName>
    </submittedName>
</protein>
<dbReference type="Gene3D" id="3.40.50.1970">
    <property type="match status" value="1"/>
</dbReference>
<evidence type="ECO:0000259" key="3">
    <source>
        <dbReference type="Pfam" id="PF25137"/>
    </source>
</evidence>